<evidence type="ECO:0000313" key="2">
    <source>
        <dbReference type="EMBL" id="TLD99446.1"/>
    </source>
</evidence>
<proteinExistence type="predicted"/>
<evidence type="ECO:0000313" key="3">
    <source>
        <dbReference type="Proteomes" id="UP000029861"/>
    </source>
</evidence>
<reference evidence="2 3" key="1">
    <citation type="journal article" date="2014" name="Genome Announc.">
        <title>Draft genome sequences of eight enterohepatic helicobacter species isolated from both laboratory and wild rodents.</title>
        <authorList>
            <person name="Sheh A."/>
            <person name="Shen Z."/>
            <person name="Fox J.G."/>
        </authorList>
    </citation>
    <scope>NUCLEOTIDE SEQUENCE [LARGE SCALE GENOMIC DNA]</scope>
    <source>
        <strain evidence="2 3">ATCC 49310</strain>
    </source>
</reference>
<sequence>MQKLAEIPKNYFSVIVVVSLSGILTNIINWDFRLVISAVFAKGIAKKLRM</sequence>
<accession>A0A4U8TGZ7</accession>
<keyword evidence="1" id="KW-0812">Transmembrane</keyword>
<keyword evidence="1" id="KW-1133">Transmembrane helix</keyword>
<dbReference type="AlphaFoldDB" id="A0A4U8TGZ7"/>
<keyword evidence="1" id="KW-0472">Membrane</keyword>
<dbReference type="InterPro" id="IPR006160">
    <property type="entry name" value="SCFA_transpt_AtoE"/>
</dbReference>
<gene>
    <name evidence="2" type="ORF">LS80_000745</name>
</gene>
<dbReference type="Pfam" id="PF02667">
    <property type="entry name" value="SCFA_trans"/>
    <property type="match status" value="1"/>
</dbReference>
<comment type="caution">
    <text evidence="2">The sequence shown here is derived from an EMBL/GenBank/DDBJ whole genome shotgun (WGS) entry which is preliminary data.</text>
</comment>
<feature type="transmembrane region" description="Helical" evidence="1">
    <location>
        <begin position="12"/>
        <end position="41"/>
    </location>
</feature>
<dbReference type="EMBL" id="JRPK02000002">
    <property type="protein sequence ID" value="TLD99446.1"/>
    <property type="molecule type" value="Genomic_DNA"/>
</dbReference>
<evidence type="ECO:0000256" key="1">
    <source>
        <dbReference type="SAM" id="Phobius"/>
    </source>
</evidence>
<dbReference type="Proteomes" id="UP000029861">
    <property type="component" value="Unassembled WGS sequence"/>
</dbReference>
<organism evidence="2 3">
    <name type="scientific">Helicobacter trogontum</name>
    <dbReference type="NCBI Taxonomy" id="50960"/>
    <lineage>
        <taxon>Bacteria</taxon>
        <taxon>Pseudomonadati</taxon>
        <taxon>Campylobacterota</taxon>
        <taxon>Epsilonproteobacteria</taxon>
        <taxon>Campylobacterales</taxon>
        <taxon>Helicobacteraceae</taxon>
        <taxon>Helicobacter</taxon>
    </lineage>
</organism>
<name>A0A4U8TGZ7_9HELI</name>
<protein>
    <submittedName>
        <fullName evidence="2">Uncharacterized protein</fullName>
    </submittedName>
</protein>